<protein>
    <submittedName>
        <fullName evidence="1">ATP-binding protein</fullName>
    </submittedName>
</protein>
<dbReference type="Gene3D" id="3.30.565.10">
    <property type="entry name" value="Histidine kinase-like ATPase, C-terminal domain"/>
    <property type="match status" value="1"/>
</dbReference>
<name>A0A831LS99_9BACT</name>
<dbReference type="EMBL" id="DSDK01000747">
    <property type="protein sequence ID" value="HDR52578.1"/>
    <property type="molecule type" value="Genomic_DNA"/>
</dbReference>
<dbReference type="Proteomes" id="UP000886047">
    <property type="component" value="Unassembled WGS sequence"/>
</dbReference>
<evidence type="ECO:0000313" key="1">
    <source>
        <dbReference type="EMBL" id="HDR52578.1"/>
    </source>
</evidence>
<sequence>MNTNWITIRNPGGNAMGDSLRSLLEALEQWSRLSPGDMIIVDMSRVSFINPFLILPLCALISAESAKGIGIEIKMPDKIASYLGTVYFPHGFSIAETHCWRDRLSAYNRKTYLPASSFPVTLQTTAIREQFLTTFEQILMRQLNLKGQIITVIKYLISEAIDNITDHSGALYGWIMVQNYPQKGYLDVCIADTGKGISGSYKESGKSNVKSDALALEYAVNGKSTKNITETRGYGIDTSRRMLVNGLKGKYFLFSGQAFYIYTHELEQITPLPKYGWHGTVVALQIPAKAPEGFNYTTFLE</sequence>
<accession>A0A831LS99</accession>
<dbReference type="InterPro" id="IPR036890">
    <property type="entry name" value="HATPase_C_sf"/>
</dbReference>
<dbReference type="AlphaFoldDB" id="A0A831LS99"/>
<gene>
    <name evidence="1" type="ORF">ENN90_13335</name>
</gene>
<dbReference type="GO" id="GO:0005524">
    <property type="term" value="F:ATP binding"/>
    <property type="evidence" value="ECO:0007669"/>
    <property type="project" value="UniProtKB-KW"/>
</dbReference>
<reference evidence="1" key="1">
    <citation type="journal article" date="2020" name="mSystems">
        <title>Genome- and Community-Level Interaction Insights into Carbon Utilization and Element Cycling Functions of Hydrothermarchaeota in Hydrothermal Sediment.</title>
        <authorList>
            <person name="Zhou Z."/>
            <person name="Liu Y."/>
            <person name="Xu W."/>
            <person name="Pan J."/>
            <person name="Luo Z.H."/>
            <person name="Li M."/>
        </authorList>
    </citation>
    <scope>NUCLEOTIDE SEQUENCE [LARGE SCALE GENOMIC DNA]</scope>
    <source>
        <strain evidence="1">SpSt-1217</strain>
    </source>
</reference>
<comment type="caution">
    <text evidence="1">The sequence shown here is derived from an EMBL/GenBank/DDBJ whole genome shotgun (WGS) entry which is preliminary data.</text>
</comment>
<keyword evidence="1" id="KW-0067">ATP-binding</keyword>
<proteinExistence type="predicted"/>
<organism evidence="1">
    <name type="scientific">Mariniphaga anaerophila</name>
    <dbReference type="NCBI Taxonomy" id="1484053"/>
    <lineage>
        <taxon>Bacteria</taxon>
        <taxon>Pseudomonadati</taxon>
        <taxon>Bacteroidota</taxon>
        <taxon>Bacteroidia</taxon>
        <taxon>Marinilabiliales</taxon>
        <taxon>Prolixibacteraceae</taxon>
        <taxon>Mariniphaga</taxon>
    </lineage>
</organism>
<dbReference type="SUPFAM" id="SSF55874">
    <property type="entry name" value="ATPase domain of HSP90 chaperone/DNA topoisomerase II/histidine kinase"/>
    <property type="match status" value="1"/>
</dbReference>
<keyword evidence="1" id="KW-0547">Nucleotide-binding</keyword>